<keyword evidence="6" id="KW-0812">Transmembrane</keyword>
<evidence type="ECO:0000259" key="12">
    <source>
        <dbReference type="Pfam" id="PF03264"/>
    </source>
</evidence>
<dbReference type="InterPro" id="IPR051174">
    <property type="entry name" value="Cytochrome_c-type_ET"/>
</dbReference>
<dbReference type="InterPro" id="IPR024717">
    <property type="entry name" value="NapC/NirT/NrfH"/>
</dbReference>
<reference evidence="13" key="1">
    <citation type="submission" date="2018-06" db="EMBL/GenBank/DDBJ databases">
        <authorList>
            <person name="Zhirakovskaya E."/>
        </authorList>
    </citation>
    <scope>NUCLEOTIDE SEQUENCE</scope>
</reference>
<dbReference type="PANTHER" id="PTHR30333:SF1">
    <property type="entry name" value="CYTOCHROME C-TYPE PROTEIN NAPC"/>
    <property type="match status" value="1"/>
</dbReference>
<evidence type="ECO:0000256" key="6">
    <source>
        <dbReference type="ARBA" id="ARBA00022692"/>
    </source>
</evidence>
<evidence type="ECO:0000256" key="1">
    <source>
        <dbReference type="ARBA" id="ARBA00004162"/>
    </source>
</evidence>
<evidence type="ECO:0000256" key="7">
    <source>
        <dbReference type="ARBA" id="ARBA00022723"/>
    </source>
</evidence>
<evidence type="ECO:0000313" key="13">
    <source>
        <dbReference type="EMBL" id="VAW92973.1"/>
    </source>
</evidence>
<dbReference type="PIRSF" id="PIRSF000013">
    <property type="entry name" value="4_hem_cytochrm_NapC"/>
    <property type="match status" value="1"/>
</dbReference>
<proteinExistence type="inferred from homology"/>
<dbReference type="GO" id="GO:0020037">
    <property type="term" value="F:heme binding"/>
    <property type="evidence" value="ECO:0007669"/>
    <property type="project" value="InterPro"/>
</dbReference>
<dbReference type="InterPro" id="IPR036280">
    <property type="entry name" value="Multihaem_cyt_sf"/>
</dbReference>
<dbReference type="GO" id="GO:0005886">
    <property type="term" value="C:plasma membrane"/>
    <property type="evidence" value="ECO:0007669"/>
    <property type="project" value="UniProtKB-SubCell"/>
</dbReference>
<evidence type="ECO:0000256" key="2">
    <source>
        <dbReference type="ARBA" id="ARBA00007395"/>
    </source>
</evidence>
<keyword evidence="5" id="KW-0349">Heme</keyword>
<dbReference type="Pfam" id="PF03264">
    <property type="entry name" value="Cytochrom_NNT"/>
    <property type="match status" value="1"/>
</dbReference>
<dbReference type="GO" id="GO:0046872">
    <property type="term" value="F:metal ion binding"/>
    <property type="evidence" value="ECO:0007669"/>
    <property type="project" value="UniProtKB-KW"/>
</dbReference>
<dbReference type="InterPro" id="IPR005126">
    <property type="entry name" value="NapC/NirT_cyt_c_N"/>
</dbReference>
<gene>
    <name evidence="13" type="ORF">MNBD_GAMMA23-805</name>
</gene>
<comment type="similarity">
    <text evidence="2">Belongs to the NapC/NirT/NrfH family.</text>
</comment>
<dbReference type="SUPFAM" id="SSF48695">
    <property type="entry name" value="Multiheme cytochromes"/>
    <property type="match status" value="1"/>
</dbReference>
<evidence type="ECO:0000256" key="5">
    <source>
        <dbReference type="ARBA" id="ARBA00022617"/>
    </source>
</evidence>
<keyword evidence="4" id="KW-1003">Cell membrane</keyword>
<evidence type="ECO:0000256" key="4">
    <source>
        <dbReference type="ARBA" id="ARBA00022475"/>
    </source>
</evidence>
<dbReference type="EMBL" id="UOFT01000029">
    <property type="protein sequence ID" value="VAW92973.1"/>
    <property type="molecule type" value="Genomic_DNA"/>
</dbReference>
<dbReference type="GO" id="GO:0009055">
    <property type="term" value="F:electron transfer activity"/>
    <property type="evidence" value="ECO:0007669"/>
    <property type="project" value="TreeGrafter"/>
</dbReference>
<organism evidence="13">
    <name type="scientific">hydrothermal vent metagenome</name>
    <dbReference type="NCBI Taxonomy" id="652676"/>
    <lineage>
        <taxon>unclassified sequences</taxon>
        <taxon>metagenomes</taxon>
        <taxon>ecological metagenomes</taxon>
    </lineage>
</organism>
<dbReference type="Gene3D" id="1.10.3820.10">
    <property type="entry name" value="Di-heme elbow motif domain"/>
    <property type="match status" value="1"/>
</dbReference>
<evidence type="ECO:0000256" key="11">
    <source>
        <dbReference type="ARBA" id="ARBA00023136"/>
    </source>
</evidence>
<dbReference type="GO" id="GO:0019333">
    <property type="term" value="P:denitrification pathway"/>
    <property type="evidence" value="ECO:0007669"/>
    <property type="project" value="InterPro"/>
</dbReference>
<dbReference type="InterPro" id="IPR038266">
    <property type="entry name" value="NapC/NirT_cytc_sf"/>
</dbReference>
<keyword evidence="9" id="KW-1133">Transmembrane helix</keyword>
<name>A0A3B0ZYI6_9ZZZZ</name>
<comment type="subcellular location">
    <subcellularLocation>
        <location evidence="1">Cell membrane</location>
        <topology evidence="1">Single-pass membrane protein</topology>
    </subcellularLocation>
</comment>
<dbReference type="GO" id="GO:0009061">
    <property type="term" value="P:anaerobic respiration"/>
    <property type="evidence" value="ECO:0007669"/>
    <property type="project" value="TreeGrafter"/>
</dbReference>
<keyword evidence="8" id="KW-0249">Electron transport</keyword>
<keyword evidence="11" id="KW-0472">Membrane</keyword>
<evidence type="ECO:0000256" key="3">
    <source>
        <dbReference type="ARBA" id="ARBA00022448"/>
    </source>
</evidence>
<keyword evidence="7" id="KW-0479">Metal-binding</keyword>
<protein>
    <recommendedName>
        <fullName evidence="12">NapC/NirT cytochrome c N-terminal domain-containing protein</fullName>
    </recommendedName>
</protein>
<dbReference type="PANTHER" id="PTHR30333">
    <property type="entry name" value="CYTOCHROME C-TYPE PROTEIN"/>
    <property type="match status" value="1"/>
</dbReference>
<evidence type="ECO:0000256" key="10">
    <source>
        <dbReference type="ARBA" id="ARBA00023004"/>
    </source>
</evidence>
<accession>A0A3B0ZYI6</accession>
<keyword evidence="3" id="KW-0813">Transport</keyword>
<keyword evidence="10" id="KW-0408">Iron</keyword>
<feature type="domain" description="NapC/NirT cytochrome c N-terminal" evidence="12">
    <location>
        <begin position="11"/>
        <end position="176"/>
    </location>
</feature>
<sequence>MWRLLKRPYIITSAIGLLLGVALMLGAEQLDRFTTTDAFCASSCHSMQTYMANEPTYKKSIHRTTSSGVQPGCADCHVPKGLIAASWSHLIDGSRDLYGELTNDYKKPELWQARRDELAWQVRDKMLADDSRNCRSCHKDKIIKTQRLRAQRQHELAQREKVTCIGCHFNLVHAEVKPRKSFLDKVRIDIQP</sequence>
<evidence type="ECO:0000256" key="9">
    <source>
        <dbReference type="ARBA" id="ARBA00022989"/>
    </source>
</evidence>
<dbReference type="AlphaFoldDB" id="A0A3B0ZYI6"/>
<evidence type="ECO:0000256" key="8">
    <source>
        <dbReference type="ARBA" id="ARBA00022982"/>
    </source>
</evidence>